<evidence type="ECO:0000313" key="2">
    <source>
        <dbReference type="EMBL" id="PPQ70569.1"/>
    </source>
</evidence>
<organism evidence="2 3">
    <name type="scientific">Gymnopilus dilepis</name>
    <dbReference type="NCBI Taxonomy" id="231916"/>
    <lineage>
        <taxon>Eukaryota</taxon>
        <taxon>Fungi</taxon>
        <taxon>Dikarya</taxon>
        <taxon>Basidiomycota</taxon>
        <taxon>Agaricomycotina</taxon>
        <taxon>Agaricomycetes</taxon>
        <taxon>Agaricomycetidae</taxon>
        <taxon>Agaricales</taxon>
        <taxon>Agaricineae</taxon>
        <taxon>Hymenogastraceae</taxon>
        <taxon>Gymnopilus</taxon>
    </lineage>
</organism>
<dbReference type="Proteomes" id="UP000284706">
    <property type="component" value="Unassembled WGS sequence"/>
</dbReference>
<dbReference type="EMBL" id="NHYE01005536">
    <property type="protein sequence ID" value="PPQ70569.1"/>
    <property type="molecule type" value="Genomic_DNA"/>
</dbReference>
<dbReference type="InterPro" id="IPR032675">
    <property type="entry name" value="LRR_dom_sf"/>
</dbReference>
<name>A0A409VWE3_9AGAR</name>
<gene>
    <name evidence="2" type="ORF">CVT26_013185</name>
</gene>
<dbReference type="OrthoDB" id="2269034at2759"/>
<protein>
    <submittedName>
        <fullName evidence="2">Uncharacterized protein</fullName>
    </submittedName>
</protein>
<evidence type="ECO:0000313" key="3">
    <source>
        <dbReference type="Proteomes" id="UP000284706"/>
    </source>
</evidence>
<dbReference type="STRING" id="231916.A0A409VWE3"/>
<dbReference type="SUPFAM" id="SSF52047">
    <property type="entry name" value="RNI-like"/>
    <property type="match status" value="1"/>
</dbReference>
<dbReference type="InParanoid" id="A0A409VWE3"/>
<feature type="coiled-coil region" evidence="1">
    <location>
        <begin position="28"/>
        <end position="62"/>
    </location>
</feature>
<dbReference type="Gene3D" id="1.20.1280.50">
    <property type="match status" value="1"/>
</dbReference>
<evidence type="ECO:0000256" key="1">
    <source>
        <dbReference type="SAM" id="Coils"/>
    </source>
</evidence>
<keyword evidence="1" id="KW-0175">Coiled coil</keyword>
<keyword evidence="3" id="KW-1185">Reference proteome</keyword>
<accession>A0A409VWE3</accession>
<comment type="caution">
    <text evidence="2">The sequence shown here is derived from an EMBL/GenBank/DDBJ whole genome shotgun (WGS) entry which is preliminary data.</text>
</comment>
<proteinExistence type="predicted"/>
<reference evidence="2 3" key="1">
    <citation type="journal article" date="2018" name="Evol. Lett.">
        <title>Horizontal gene cluster transfer increased hallucinogenic mushroom diversity.</title>
        <authorList>
            <person name="Reynolds H.T."/>
            <person name="Vijayakumar V."/>
            <person name="Gluck-Thaler E."/>
            <person name="Korotkin H.B."/>
            <person name="Matheny P.B."/>
            <person name="Slot J.C."/>
        </authorList>
    </citation>
    <scope>NUCLEOTIDE SEQUENCE [LARGE SCALE GENOMIC DNA]</scope>
    <source>
        <strain evidence="2 3">SRW20</strain>
    </source>
</reference>
<dbReference type="Gene3D" id="3.80.10.10">
    <property type="entry name" value="Ribonuclease Inhibitor"/>
    <property type="match status" value="1"/>
</dbReference>
<dbReference type="AlphaFoldDB" id="A0A409VWE3"/>
<sequence length="552" mass="62805">MPWVIRNSNLFKSHIRCDTAQRESCLSCTKLQAEERRLLEAAAALERQLEKCREARELVNRSHDKITSRLPQELVSRIFEFCFPPSEPLPLTLAVFPHDFGRCVAARLLLGAICHEWRRIAWSTPQLWTELAVSLRNINITDYHWHREFVHDWLRRSGGLPLSLSITFEDSHFISDVETEKVVNEFNSVSDRWHVLEINQARLGHVGLFKAHPCCKPILQTLAINRIDHNTDSTDIDNFSPFQTEIVPQRLSLNGLPFTSINMPWEQLTSLQLSGRSTLECLEVLTRAPNLRELAVSLISIDWDRTPVMSRTIEHHKLRDLYIDMANDDGLDVLFGAAVFPGLVHLTVTGCVVVDSLVAFLGRCSCQLDCISIIDTPMFGDSDIITILEATPSITKLELHPESPADSLPDVLFHRLAETAIQSSSATSDNPFLPNLRHLAYHAEHMLNPWLRCNKKDMDWTSIASVFGPLSELETPHRRPLQTLEMQFIRGDYLHPATAEYEFMRRPFSLSEEHISAFLDILKAGLNLNLTYVEDQSDVITTAQGHLDKSRA</sequence>